<dbReference type="SUPFAM" id="SSF117281">
    <property type="entry name" value="Kelch motif"/>
    <property type="match status" value="1"/>
</dbReference>
<dbReference type="Gene3D" id="2.120.10.80">
    <property type="entry name" value="Kelch-type beta propeller"/>
    <property type="match status" value="1"/>
</dbReference>
<dbReference type="PANTHER" id="PTHR24412:SF480">
    <property type="entry name" value="KELCH-LIKE PROTEIN 8"/>
    <property type="match status" value="1"/>
</dbReference>
<evidence type="ECO:0000256" key="2">
    <source>
        <dbReference type="ARBA" id="ARBA00022737"/>
    </source>
</evidence>
<proteinExistence type="predicted"/>
<dbReference type="SMART" id="SM00612">
    <property type="entry name" value="Kelch"/>
    <property type="match status" value="2"/>
</dbReference>
<accession>A0ABR1ASX3</accession>
<name>A0ABR1ASX3_POLSC</name>
<keyword evidence="2" id="KW-0677">Repeat</keyword>
<organism evidence="4 5">
    <name type="scientific">Polyplax serrata</name>
    <name type="common">Common mouse louse</name>
    <dbReference type="NCBI Taxonomy" id="468196"/>
    <lineage>
        <taxon>Eukaryota</taxon>
        <taxon>Metazoa</taxon>
        <taxon>Ecdysozoa</taxon>
        <taxon>Arthropoda</taxon>
        <taxon>Hexapoda</taxon>
        <taxon>Insecta</taxon>
        <taxon>Pterygota</taxon>
        <taxon>Neoptera</taxon>
        <taxon>Paraneoptera</taxon>
        <taxon>Psocodea</taxon>
        <taxon>Troctomorpha</taxon>
        <taxon>Phthiraptera</taxon>
        <taxon>Anoplura</taxon>
        <taxon>Polyplacidae</taxon>
        <taxon>Polyplax</taxon>
    </lineage>
</organism>
<dbReference type="Gene3D" id="1.25.40.420">
    <property type="match status" value="1"/>
</dbReference>
<dbReference type="EMBL" id="JAWJWF010000045">
    <property type="protein sequence ID" value="KAK6627011.1"/>
    <property type="molecule type" value="Genomic_DNA"/>
</dbReference>
<dbReference type="Proteomes" id="UP001359485">
    <property type="component" value="Unassembled WGS sequence"/>
</dbReference>
<dbReference type="Pfam" id="PF07707">
    <property type="entry name" value="BACK"/>
    <property type="match status" value="1"/>
</dbReference>
<dbReference type="InterPro" id="IPR015915">
    <property type="entry name" value="Kelch-typ_b-propeller"/>
</dbReference>
<evidence type="ECO:0000259" key="3">
    <source>
        <dbReference type="SMART" id="SM00875"/>
    </source>
</evidence>
<gene>
    <name evidence="4" type="ORF">RUM44_009488</name>
</gene>
<evidence type="ECO:0000313" key="4">
    <source>
        <dbReference type="EMBL" id="KAK6627011.1"/>
    </source>
</evidence>
<feature type="domain" description="BACK" evidence="3">
    <location>
        <begin position="33"/>
        <end position="140"/>
    </location>
</feature>
<keyword evidence="5" id="KW-1185">Reference proteome</keyword>
<dbReference type="InterPro" id="IPR006652">
    <property type="entry name" value="Kelch_1"/>
</dbReference>
<evidence type="ECO:0000256" key="1">
    <source>
        <dbReference type="ARBA" id="ARBA00022441"/>
    </source>
</evidence>
<reference evidence="4 5" key="1">
    <citation type="submission" date="2023-09" db="EMBL/GenBank/DDBJ databases">
        <title>Genomes of two closely related lineages of the louse Polyplax serrata with different host specificities.</title>
        <authorList>
            <person name="Martinu J."/>
            <person name="Tarabai H."/>
            <person name="Stefka J."/>
            <person name="Hypsa V."/>
        </authorList>
    </citation>
    <scope>NUCLEOTIDE SEQUENCE [LARGE SCALE GENOMIC DNA]</scope>
    <source>
        <strain evidence="4">98ZLc_SE</strain>
    </source>
</reference>
<evidence type="ECO:0000313" key="5">
    <source>
        <dbReference type="Proteomes" id="UP001359485"/>
    </source>
</evidence>
<dbReference type="PANTHER" id="PTHR24412">
    <property type="entry name" value="KELCH PROTEIN"/>
    <property type="match status" value="1"/>
</dbReference>
<keyword evidence="1" id="KW-0880">Kelch repeat</keyword>
<comment type="caution">
    <text evidence="4">The sequence shown here is derived from an EMBL/GenBank/DDBJ whole genome shotgun (WGS) entry which is preliminary data.</text>
</comment>
<dbReference type="SMART" id="SM00875">
    <property type="entry name" value="BACK"/>
    <property type="match status" value="1"/>
</dbReference>
<sequence length="495" mass="57511">MLELLEAVNMLRFTDIEEVCSQIILESVDVTNCLKVLDIACRVESEELVRKARAHALWRFEEIARLETFQKLHVDQVEGYCSDEALYSPTGELGVWMALDRWMNFSTDQTSTSRRQYLSRLLLCLRLKSLSITDLERMLLYDSIRSCKMIVNVIENVINERYSLTSQAGCSETKRLKMTNEEIEDFEKINMFMQGWLNVKPRNLPWVPYIVGNIFADTDVSNPYILKFCEIEKKFIPVTRLSQMETNAGTMVGYKVISDGVKIYLVGGMIINRENYWNDIIWIFDPLKNTWSYFANITRPMRHMSVCILENELYVMGGFGRHRVIQNQVSKLNLKDQVWSECSSMPQSVYSTPCVAFQNAIYVIDSNVYEYVPKVDMWRTMPIKQFFRGFSCAMADDEYIYLVGNSTNVIYKFDPKEPKEDFEIVGQFKNECTQACLIDGYVYSLSHDDILDEITCEKMNIKTGKTSVLYEGRTDTVIADLSSRHRHGCFPFLTY</sequence>
<protein>
    <recommendedName>
        <fullName evidence="3">BACK domain-containing protein</fullName>
    </recommendedName>
</protein>
<dbReference type="InterPro" id="IPR011705">
    <property type="entry name" value="BACK"/>
</dbReference>
<dbReference type="Pfam" id="PF01344">
    <property type="entry name" value="Kelch_1"/>
    <property type="match status" value="1"/>
</dbReference>